<dbReference type="STRING" id="886738.Nlim_0984"/>
<proteinExistence type="predicted"/>
<reference evidence="1" key="1">
    <citation type="journal article" date="2011" name="PLoS ONE">
        <title>Genome of a low-salinity ammonia-oxidizing archaeon determined by single-cell and metagenomic analysis.</title>
        <authorList>
            <person name="Blainey P.C."/>
            <person name="Mosier A.C."/>
            <person name="Potanina A."/>
            <person name="Francis C.A."/>
            <person name="Quake S.R."/>
        </authorList>
    </citation>
    <scope>NUCLEOTIDE SEQUENCE [LARGE SCALE GENOMIC DNA]</scope>
    <source>
        <strain evidence="1">SFB1</strain>
    </source>
</reference>
<dbReference type="HOGENOM" id="CLU_634020_0_0_2"/>
<sequence length="432" mass="48347">MSKKINTMILSITAFAAFLVMQPVAFGAESIPLDLPIGLKVGETASIDSKLKMTLLDVEDSRCPSDVTCVWQGTVFAKIQLVKGDQAIGSYTIYMETKEGNEQAIEGYHIRLTNVEPYPMSSMQVQPTEYVLTFFVSMAETNYFDSPLNQYNSGIPFNEIKCNSGLQITQRYDGRPACVKPATYFELIKRDGVSNIIIIQSRSEDDQNQTIQPVIKTGTNSGHCIGYCSKEFIITPEKITYTESGRDVSDKTKDIPFSKSNWNELVDLIDVQKFNSLPDRIGCPGCADAPVEWIEITFGNKTKRIEFENGDDIPEINKLISVLQKIRSPIVTSIESFEDCVAAGNPIMESYPRQCKTNDGMNFVEVVESHLDLQSQCKKHGGGWLSEFNECEYISEDQCLEMKGMFKECESACRHNDSDICTKQCVQVCIVP</sequence>
<name>F3KKG8_9ARCH</name>
<dbReference type="AlphaFoldDB" id="F3KKG8"/>
<protein>
    <submittedName>
        <fullName evidence="1">Uncharacterized protein</fullName>
    </submittedName>
</protein>
<accession>F3KKG8</accession>
<dbReference type="EMBL" id="AEGP01000035">
    <property type="protein sequence ID" value="EGG42145.1"/>
    <property type="molecule type" value="Genomic_DNA"/>
</dbReference>
<evidence type="ECO:0000313" key="1">
    <source>
        <dbReference type="EMBL" id="EGG42145.1"/>
    </source>
</evidence>
<gene>
    <name evidence="1" type="ORF">Nlim_0984</name>
</gene>
<comment type="caution">
    <text evidence="1">The sequence shown here is derived from an EMBL/GenBank/DDBJ whole genome shotgun (WGS) entry which is preliminary data.</text>
</comment>
<organism evidence="1">
    <name type="scientific">Candidatus Nitrosarchaeum limnium SFB1</name>
    <dbReference type="NCBI Taxonomy" id="886738"/>
    <lineage>
        <taxon>Archaea</taxon>
        <taxon>Nitrososphaerota</taxon>
        <taxon>Nitrososphaeria</taxon>
        <taxon>Nitrosopumilales</taxon>
        <taxon>Nitrosopumilaceae</taxon>
        <taxon>Nitrosarchaeum</taxon>
    </lineage>
</organism>
<dbReference type="Proteomes" id="UP000004348">
    <property type="component" value="Chromosome"/>
</dbReference>